<dbReference type="RefSeq" id="XP_680686.1">
    <property type="nucleotide sequence ID" value="XM_675594.1"/>
</dbReference>
<accession>C8VCC4</accession>
<reference evidence="2" key="1">
    <citation type="journal article" date="2005" name="Nature">
        <title>Sequencing of Aspergillus nidulans and comparative analysis with A. fumigatus and A. oryzae.</title>
        <authorList>
            <person name="Galagan J.E."/>
            <person name="Calvo S.E."/>
            <person name="Cuomo C."/>
            <person name="Ma L.J."/>
            <person name="Wortman J.R."/>
            <person name="Batzoglou S."/>
            <person name="Lee S.I."/>
            <person name="Basturkmen M."/>
            <person name="Spevak C.C."/>
            <person name="Clutterbuck J."/>
            <person name="Kapitonov V."/>
            <person name="Jurka J."/>
            <person name="Scazzocchio C."/>
            <person name="Farman M."/>
            <person name="Butler J."/>
            <person name="Purcell S."/>
            <person name="Harris S."/>
            <person name="Braus G.H."/>
            <person name="Draht O."/>
            <person name="Busch S."/>
            <person name="D'Enfert C."/>
            <person name="Bouchier C."/>
            <person name="Goldman G.H."/>
            <person name="Bell-Pedersen D."/>
            <person name="Griffiths-Jones S."/>
            <person name="Doonan J.H."/>
            <person name="Yu J."/>
            <person name="Vienken K."/>
            <person name="Pain A."/>
            <person name="Freitag M."/>
            <person name="Selker E.U."/>
            <person name="Archer D.B."/>
            <person name="Penalva M.A."/>
            <person name="Oakley B.R."/>
            <person name="Momany M."/>
            <person name="Tanaka T."/>
            <person name="Kumagai T."/>
            <person name="Asai K."/>
            <person name="Machida M."/>
            <person name="Nierman W.C."/>
            <person name="Denning D.W."/>
            <person name="Caddick M."/>
            <person name="Hynes M."/>
            <person name="Paoletti M."/>
            <person name="Fischer R."/>
            <person name="Miller B."/>
            <person name="Dyer P."/>
            <person name="Sachs M.S."/>
            <person name="Osmani S.A."/>
            <person name="Birren B.W."/>
        </authorList>
    </citation>
    <scope>NUCLEOTIDE SEQUENCE [LARGE SCALE GENOMIC DNA]</scope>
    <source>
        <strain evidence="2">FGSC A4 / ATCC 38163 / CBS 112.46 / NRRL 194 / M139</strain>
    </source>
</reference>
<evidence type="ECO:0000313" key="1">
    <source>
        <dbReference type="EMBL" id="CBF78419.1"/>
    </source>
</evidence>
<proteinExistence type="predicted"/>
<accession>Q5AWB3</accession>
<dbReference type="VEuPathDB" id="FungiDB:AN7417"/>
<evidence type="ECO:0008006" key="3">
    <source>
        <dbReference type="Google" id="ProtNLM"/>
    </source>
</evidence>
<dbReference type="KEGG" id="ani:ANIA_07417"/>
<dbReference type="AlphaFoldDB" id="Q5AWB3"/>
<name>Q5AWB3_EMENI</name>
<dbReference type="Gene3D" id="3.40.50.720">
    <property type="entry name" value="NAD(P)-binding Rossmann-like Domain"/>
    <property type="match status" value="1"/>
</dbReference>
<dbReference type="InParanoid" id="Q5AWB3"/>
<dbReference type="HOGENOM" id="CLU_1475159_0_0_1"/>
<dbReference type="GeneID" id="2869811"/>
<dbReference type="STRING" id="227321.Q5AWB3"/>
<dbReference type="EMBL" id="BN001304">
    <property type="protein sequence ID" value="CBF78419.1"/>
    <property type="molecule type" value="Genomic_DNA"/>
</dbReference>
<sequence length="183" mass="19737">MSGVLGSAVLTGFLRHIRAARSNAPEKHLRFIVTTCTAESKTHLHKQFLQDADRISFVSGGGKANVVAMQSADVVFLAFPSSLASTILSNEHDLASDLANKLVVSLLRDVSTTEIDILIDPQWPDSKTSGGCPPPIIVSAAPYPGEGLRIVRRSSLQFIPKDASNTLHWLFAMVGTLDDKKKT</sequence>
<dbReference type="Proteomes" id="UP000000560">
    <property type="component" value="Chromosome IV"/>
</dbReference>
<keyword evidence="2" id="KW-1185">Reference proteome</keyword>
<gene>
    <name evidence="1" type="ORF">ANIA_07417</name>
</gene>
<protein>
    <recommendedName>
        <fullName evidence="3">Pyrroline-5-carboxylate reductase catalytic N-terminal domain-containing protein</fullName>
    </recommendedName>
</protein>
<organism evidence="1 2">
    <name type="scientific">Emericella nidulans (strain FGSC A4 / ATCC 38163 / CBS 112.46 / NRRL 194 / M139)</name>
    <name type="common">Aspergillus nidulans</name>
    <dbReference type="NCBI Taxonomy" id="227321"/>
    <lineage>
        <taxon>Eukaryota</taxon>
        <taxon>Fungi</taxon>
        <taxon>Dikarya</taxon>
        <taxon>Ascomycota</taxon>
        <taxon>Pezizomycotina</taxon>
        <taxon>Eurotiomycetes</taxon>
        <taxon>Eurotiomycetidae</taxon>
        <taxon>Eurotiales</taxon>
        <taxon>Aspergillaceae</taxon>
        <taxon>Aspergillus</taxon>
        <taxon>Aspergillus subgen. Nidulantes</taxon>
    </lineage>
</organism>
<reference evidence="2" key="2">
    <citation type="journal article" date="2009" name="Fungal Genet. Biol.">
        <title>The 2008 update of the Aspergillus nidulans genome annotation: a community effort.</title>
        <authorList>
            <person name="Wortman J.R."/>
            <person name="Gilsenan J.M."/>
            <person name="Joardar V."/>
            <person name="Deegan J."/>
            <person name="Clutterbuck J."/>
            <person name="Andersen M.R."/>
            <person name="Archer D."/>
            <person name="Bencina M."/>
            <person name="Braus G."/>
            <person name="Coutinho P."/>
            <person name="von Dohren H."/>
            <person name="Doonan J."/>
            <person name="Driessen A.J."/>
            <person name="Durek P."/>
            <person name="Espeso E."/>
            <person name="Fekete E."/>
            <person name="Flipphi M."/>
            <person name="Estrada C.G."/>
            <person name="Geysens S."/>
            <person name="Goldman G."/>
            <person name="de Groot P.W."/>
            <person name="Hansen K."/>
            <person name="Harris S.D."/>
            <person name="Heinekamp T."/>
            <person name="Helmstaedt K."/>
            <person name="Henrissat B."/>
            <person name="Hofmann G."/>
            <person name="Homan T."/>
            <person name="Horio T."/>
            <person name="Horiuchi H."/>
            <person name="James S."/>
            <person name="Jones M."/>
            <person name="Karaffa L."/>
            <person name="Karanyi Z."/>
            <person name="Kato M."/>
            <person name="Keller N."/>
            <person name="Kelly D.E."/>
            <person name="Kiel J.A."/>
            <person name="Kim J.M."/>
            <person name="van der Klei I.J."/>
            <person name="Klis F.M."/>
            <person name="Kovalchuk A."/>
            <person name="Krasevec N."/>
            <person name="Kubicek C.P."/>
            <person name="Liu B."/>
            <person name="Maccabe A."/>
            <person name="Meyer V."/>
            <person name="Mirabito P."/>
            <person name="Miskei M."/>
            <person name="Mos M."/>
            <person name="Mullins J."/>
            <person name="Nelson D.R."/>
            <person name="Nielsen J."/>
            <person name="Oakley B.R."/>
            <person name="Osmani S.A."/>
            <person name="Pakula T."/>
            <person name="Paszewski A."/>
            <person name="Paulsen I."/>
            <person name="Pilsyk S."/>
            <person name="Pocsi I."/>
            <person name="Punt P.J."/>
            <person name="Ram A.F."/>
            <person name="Ren Q."/>
            <person name="Robellet X."/>
            <person name="Robson G."/>
            <person name="Seiboth B."/>
            <person name="van Solingen P."/>
            <person name="Specht T."/>
            <person name="Sun J."/>
            <person name="Taheri-Talesh N."/>
            <person name="Takeshita N."/>
            <person name="Ussery D."/>
            <person name="vanKuyk P.A."/>
            <person name="Visser H."/>
            <person name="van de Vondervoort P.J."/>
            <person name="de Vries R.P."/>
            <person name="Walton J."/>
            <person name="Xiang X."/>
            <person name="Xiong Y."/>
            <person name="Zeng A.P."/>
            <person name="Brandt B.W."/>
            <person name="Cornell M.J."/>
            <person name="van den Hondel C.A."/>
            <person name="Visser J."/>
            <person name="Oliver S.G."/>
            <person name="Turner G."/>
        </authorList>
    </citation>
    <scope>GENOME REANNOTATION</scope>
    <source>
        <strain evidence="2">FGSC A4 / ATCC 38163 / CBS 112.46 / NRRL 194 / M139</strain>
    </source>
</reference>
<evidence type="ECO:0000313" key="2">
    <source>
        <dbReference type="Proteomes" id="UP000000560"/>
    </source>
</evidence>